<evidence type="ECO:0000256" key="1">
    <source>
        <dbReference type="ARBA" id="ARBA00000451"/>
    </source>
</evidence>
<reference evidence="8" key="1">
    <citation type="submission" date="2011-08" db="EMBL/GenBank/DDBJ databases">
        <title>The draft genome of Latimeria chalumnae.</title>
        <authorList>
            <person name="Di Palma F."/>
            <person name="Alfoldi J."/>
            <person name="Johnson J."/>
            <person name="Berlin A."/>
            <person name="Gnerre S."/>
            <person name="Jaffe D."/>
            <person name="MacCallum I."/>
            <person name="Young S."/>
            <person name="Walker B.J."/>
            <person name="Lander E."/>
            <person name="Lindblad-Toh K."/>
        </authorList>
    </citation>
    <scope>NUCLEOTIDE SEQUENCE [LARGE SCALE GENOMIC DNA]</scope>
    <source>
        <strain evidence="8">Wild caught</strain>
    </source>
</reference>
<feature type="compositionally biased region" description="Basic and acidic residues" evidence="5">
    <location>
        <begin position="1314"/>
        <end position="1327"/>
    </location>
</feature>
<dbReference type="FunCoup" id="H3B3H1">
    <property type="interactions" value="1184"/>
</dbReference>
<dbReference type="GO" id="GO:0006508">
    <property type="term" value="P:proteolysis"/>
    <property type="evidence" value="ECO:0007669"/>
    <property type="project" value="InterPro"/>
</dbReference>
<dbReference type="HOGENOM" id="CLU_001558_0_0_1"/>
<feature type="region of interest" description="Disordered" evidence="5">
    <location>
        <begin position="1428"/>
        <end position="1468"/>
    </location>
</feature>
<dbReference type="InParanoid" id="H3B3H1"/>
<dbReference type="GO" id="GO:0005634">
    <property type="term" value="C:nucleus"/>
    <property type="evidence" value="ECO:0007669"/>
    <property type="project" value="InterPro"/>
</dbReference>
<dbReference type="STRING" id="7897.ENSLACP00000016442"/>
<protein>
    <recommendedName>
        <fullName evidence="2">separase</fullName>
        <ecNumber evidence="2">3.4.22.49</ecNumber>
    </recommendedName>
</protein>
<dbReference type="GO" id="GO:0005813">
    <property type="term" value="C:centrosome"/>
    <property type="evidence" value="ECO:0007669"/>
    <property type="project" value="TreeGrafter"/>
</dbReference>
<dbReference type="EMBL" id="AFYH01001171">
    <property type="status" value="NOT_ANNOTATED_CDS"/>
    <property type="molecule type" value="Genomic_DNA"/>
</dbReference>
<evidence type="ECO:0000256" key="4">
    <source>
        <dbReference type="ARBA" id="ARBA00022829"/>
    </source>
</evidence>
<evidence type="ECO:0000313" key="8">
    <source>
        <dbReference type="Proteomes" id="UP000008672"/>
    </source>
</evidence>
<evidence type="ECO:0000259" key="6">
    <source>
        <dbReference type="PROSITE" id="PS51700"/>
    </source>
</evidence>
<feature type="region of interest" description="Disordered" evidence="5">
    <location>
        <begin position="1314"/>
        <end position="1346"/>
    </location>
</feature>
<dbReference type="EMBL" id="AFYH01001175">
    <property type="status" value="NOT_ANNOTATED_CDS"/>
    <property type="molecule type" value="Genomic_DNA"/>
</dbReference>
<dbReference type="GO" id="GO:0072686">
    <property type="term" value="C:mitotic spindle"/>
    <property type="evidence" value="ECO:0007669"/>
    <property type="project" value="TreeGrafter"/>
</dbReference>
<dbReference type="Proteomes" id="UP000008672">
    <property type="component" value="Unassembled WGS sequence"/>
</dbReference>
<dbReference type="GO" id="GO:0005737">
    <property type="term" value="C:cytoplasm"/>
    <property type="evidence" value="ECO:0007669"/>
    <property type="project" value="TreeGrafter"/>
</dbReference>
<name>H3B3H1_LATCH</name>
<dbReference type="Pfam" id="PF03568">
    <property type="entry name" value="Separin_C"/>
    <property type="match status" value="1"/>
</dbReference>
<dbReference type="EMBL" id="AFYH01001177">
    <property type="status" value="NOT_ANNOTATED_CDS"/>
    <property type="molecule type" value="Genomic_DNA"/>
</dbReference>
<keyword evidence="8" id="KW-1185">Reference proteome</keyword>
<accession>H3B3H1</accession>
<evidence type="ECO:0000256" key="5">
    <source>
        <dbReference type="SAM" id="MobiDB-lite"/>
    </source>
</evidence>
<dbReference type="EMBL" id="AFYH01001172">
    <property type="status" value="NOT_ANNOTATED_CDS"/>
    <property type="molecule type" value="Genomic_DNA"/>
</dbReference>
<dbReference type="EMBL" id="AFYH01001176">
    <property type="status" value="NOT_ANNOTATED_CDS"/>
    <property type="molecule type" value="Genomic_DNA"/>
</dbReference>
<dbReference type="PANTHER" id="PTHR12792:SF0">
    <property type="entry name" value="SEPARIN"/>
    <property type="match status" value="1"/>
</dbReference>
<gene>
    <name evidence="7" type="primary">ESPL1</name>
</gene>
<reference evidence="7" key="2">
    <citation type="submission" date="2025-08" db="UniProtKB">
        <authorList>
            <consortium name="Ensembl"/>
        </authorList>
    </citation>
    <scope>IDENTIFICATION</scope>
</reference>
<dbReference type="EMBL" id="AFYH01001173">
    <property type="status" value="NOT_ANNOTATED_CDS"/>
    <property type="molecule type" value="Genomic_DNA"/>
</dbReference>
<dbReference type="OMA" id="YMGMTAS"/>
<dbReference type="GO" id="GO:0004197">
    <property type="term" value="F:cysteine-type endopeptidase activity"/>
    <property type="evidence" value="ECO:0007669"/>
    <property type="project" value="InterPro"/>
</dbReference>
<dbReference type="PROSITE" id="PS51700">
    <property type="entry name" value="SEPARIN"/>
    <property type="match status" value="1"/>
</dbReference>
<evidence type="ECO:0000256" key="2">
    <source>
        <dbReference type="ARBA" id="ARBA00012489"/>
    </source>
</evidence>
<dbReference type="EC" id="3.4.22.49" evidence="2"/>
<keyword evidence="4" id="KW-0159">Chromosome partition</keyword>
<proteinExistence type="predicted"/>
<evidence type="ECO:0000256" key="3">
    <source>
        <dbReference type="ARBA" id="ARBA00022801"/>
    </source>
</evidence>
<dbReference type="InterPro" id="IPR030397">
    <property type="entry name" value="SEPARIN_core_dom"/>
</dbReference>
<dbReference type="GO" id="GO:0051307">
    <property type="term" value="P:meiotic chromosome separation"/>
    <property type="evidence" value="ECO:0007669"/>
    <property type="project" value="TreeGrafter"/>
</dbReference>
<sequence length="2106" mass="236022">MKNLKGLDFVKRTSSVGEVKSLIAELKIFFFLKNLAMGRTDDPSAGACDKILRACNQRVAEGKILPAHLESLMDLADLAYRGYVASGNPLAPLYAEKILFHLFKNVVGQSATESCCRFAEHLYNSLVNYKPSDITGERFKDYEAIAKSCFSVYWKWVDVNLNPRKPDFSECQNVLSHRLRAVGFLALLEGFGPLSLPPEPSTYISITSRHAAVVCTAYESQREPLTREDALFIWEQVSRFLIQPIAEREDWPDSSNLQRLLCLFELSFQNYKRLCRVGCLKEGAEAVSRAQGFVKGAGYPDPVLNSALEMCHITLRLQQDLSGGTQNGRALFADAACNLRSLPEGGDVEHKAGIESCQFFVCQLDACMKRNENEGREWRLEEVLSLFSFLEEYTQLLQKQMDSMLLSHPRHFRTLKQYHYRSLQLYSNIVSDFLSSQFKKMLTEESELVRTCKRAAQMMLDLLQGLSEQDQSDYLSNVAFCLYNLAYGFYSHKLYSEALSIVHLLCERLWTDLTFPKERLHKCFRLLVECCRKAADFELGLDSVVLWLMALRDNLPELMVEPVSCWVRIKIDAVKNGEEDLRLSLRVRDAKLRFFIQGDLSFHPSIYCESGELDLIIQSELLDTCRAKERASAGNRSRHIIWLANLVHLVANQNCFSAVDSVEEALRLLSALPGDAEKLLDDKAHASLWLYISTLESTVKKSIEREERVANLGADLGNLEEQETNDLNYEDQLQDDKFVHDGINFNLAADSGQSQYLEDALVLWKKLVPEKRLPQVRSTDQTMASLHIMASLYRLIGKKPLQAIESYFLIVRLVKALSDDLPLVNALCQITKLLLTLGCPSAAQGYLDEAELWLQSADALSDGYSLMKLTCAVLRSQLYCSSQKVSNSYSLLFLFLLEYATRYKGTIGYLTKLMQNRVIFVFKKKNLRQKYCTVSWKMQEAALLDAHKLLCSIVILLTGKSIVPSHKANANIRFMDQGENLLQKWQVLADLLSCCRKLVHLFGWVGSVCEAKAFCLEALKLTMKFKLLTQCADFLVSKAELELQRSRSDLCHLDLQQVLFLIESCTDFDSRGQVQGKMKIKVKKQKAVRKQTTKTDPTAEGEDAFIKGPSLRNIATVSRDKEGALTASPVLKSKVRKQLSFLSHQPACWCLVCTDVELSLACTKWTVVFGEAEAAAGNHAECRRLFQTSLERCETLAERFAGFIQGTLAKEKPAKSASLFLDDLCAKIYSKMAAFSLTPKPEKTTWKVLNAGLIFLTSKAVCLPSLEHAKAALLLAKAVALISSLAAKHCCSATELFSPLWAWKPFPIPDPAKEKAAVLPRKKDPKTSAKKAGPTPARKAKTPSAKTAMLKVPLPDSTAKASRKAKGRIQVYDESFTPKLKRGAIRAPKATKKIQSRLKVMYSDDSDMEMPATESQAAGEDFEIGGVTQSSKRTAARPAAKSTTLLGEKKVEKKLGKPRRKMKGQSEEEVLEAMRTINEEEDAWETSIEVLRGSDTEEPILDSELRSTAKAGVEAECEVLRRDVGLENWDRALGGSCRMYSRLHKADFSALDSVYACLCSAFHSISHCPPSILFSHLCQLLALCRGSCDPYTTAYFVSESVAITARHQMLTNIHKKLSKLTKESVSEVAEKLQGLTLRDGGEDKRQQHLSDLGRLFEFSSAGPEQFPQQEIEDFKQQLKEIPDGMTVCVLSLVSVHPGAVGDTLLVSRLEKGCTPVTVQIPTAQSEMPLSSLLCKFDSFLEEQKTINYETDKKIWWEGRADLDKRMKLLMDSMEVYCLSCWKGMLLPSSKDPEVEEEALALQNRLAQCGLQDPSRELLKQKKKKKVILNGSHLLTSKHVKMLSYGLCQKRPEEASALLQAAVDKLRNRTGQSNGPLVLVLDKHLQKLPWENIPLLRSRPVTRLPSLRFLLSYSIIQKEMRIALLEPGWCDFCKENFLCRIHKNYGRFTLCFNPLFCSEKGWIGVIGKAPTPDQVQLALTSQDLYVYCGHGAGVHFLDGLSIQKLDCRAVSLLFGCSSAALAVRGDLEGAGIVLKYIMAGCPLVLGNLWDVTDRDIDRYTEALLRSWLKAGSKAPLLDYVSQAREAPKFKYLIGAAPVVYGLPVLLQ</sequence>
<feature type="domain" description="Peptidase C50" evidence="6">
    <location>
        <begin position="1931"/>
        <end position="2026"/>
    </location>
</feature>
<dbReference type="InterPro" id="IPR005314">
    <property type="entry name" value="Peptidase_C50"/>
</dbReference>
<dbReference type="EMBL" id="AFYH01001174">
    <property type="status" value="NOT_ANNOTATED_CDS"/>
    <property type="molecule type" value="Genomic_DNA"/>
</dbReference>
<organism evidence="7 8">
    <name type="scientific">Latimeria chalumnae</name>
    <name type="common">Coelacanth</name>
    <dbReference type="NCBI Taxonomy" id="7897"/>
    <lineage>
        <taxon>Eukaryota</taxon>
        <taxon>Metazoa</taxon>
        <taxon>Chordata</taxon>
        <taxon>Craniata</taxon>
        <taxon>Vertebrata</taxon>
        <taxon>Euteleostomi</taxon>
        <taxon>Coelacanthiformes</taxon>
        <taxon>Coelacanthidae</taxon>
        <taxon>Latimeria</taxon>
    </lineage>
</organism>
<dbReference type="PANTHER" id="PTHR12792">
    <property type="entry name" value="EXTRA SPINDLE POLES 1-RELATED"/>
    <property type="match status" value="1"/>
</dbReference>
<dbReference type="GeneTree" id="ENSGT00390000004990"/>
<dbReference type="eggNOG" id="KOG1849">
    <property type="taxonomic scope" value="Eukaryota"/>
</dbReference>
<evidence type="ECO:0000313" key="7">
    <source>
        <dbReference type="Ensembl" id="ENSLACP00000016442.1"/>
    </source>
</evidence>
<reference evidence="7" key="3">
    <citation type="submission" date="2025-09" db="UniProtKB">
        <authorList>
            <consortium name="Ensembl"/>
        </authorList>
    </citation>
    <scope>IDENTIFICATION</scope>
</reference>
<dbReference type="Ensembl" id="ENSLACT00000016556.1">
    <property type="protein sequence ID" value="ENSLACP00000016442.1"/>
    <property type="gene ID" value="ENSLACG00000014488.1"/>
</dbReference>
<keyword evidence="3" id="KW-0378">Hydrolase</keyword>
<comment type="catalytic activity">
    <reaction evidence="1">
        <text>All bonds known to be hydrolyzed by this endopeptidase have arginine in P1 and an acidic residue in P4. P6 is often occupied by an acidic residue or by a hydroxy-amino-acid residue, the phosphorylation of which enhances cleavage.</text>
        <dbReference type="EC" id="3.4.22.49"/>
    </reaction>
</comment>